<organism evidence="1 2">
    <name type="scientific">Streptomyces luteireticuli</name>
    <dbReference type="NCBI Taxonomy" id="173858"/>
    <lineage>
        <taxon>Bacteria</taxon>
        <taxon>Bacillati</taxon>
        <taxon>Actinomycetota</taxon>
        <taxon>Actinomycetes</taxon>
        <taxon>Kitasatosporales</taxon>
        <taxon>Streptomycetaceae</taxon>
        <taxon>Streptomyces</taxon>
    </lineage>
</organism>
<sequence length="116" mass="12159">MSTIAQVFPAVEADPVEEQLADDYVELLSAFSRVETALREGAWEALRDELDQVVAAAEDMWNTLAGSDEDDGAEASAVPPAADAGRVGALVARQLQQFPVPDGPPAPVAPVTADEV</sequence>
<proteinExistence type="predicted"/>
<name>A0ABN0Z572_9ACTN</name>
<reference evidence="1 2" key="1">
    <citation type="journal article" date="2019" name="Int. J. Syst. Evol. Microbiol.">
        <title>The Global Catalogue of Microorganisms (GCM) 10K type strain sequencing project: providing services to taxonomists for standard genome sequencing and annotation.</title>
        <authorList>
            <consortium name="The Broad Institute Genomics Platform"/>
            <consortium name="The Broad Institute Genome Sequencing Center for Infectious Disease"/>
            <person name="Wu L."/>
            <person name="Ma J."/>
        </authorList>
    </citation>
    <scope>NUCLEOTIDE SEQUENCE [LARGE SCALE GENOMIC DNA]</scope>
    <source>
        <strain evidence="1 2">JCM 4788</strain>
    </source>
</reference>
<comment type="caution">
    <text evidence="1">The sequence shown here is derived from an EMBL/GenBank/DDBJ whole genome shotgun (WGS) entry which is preliminary data.</text>
</comment>
<gene>
    <name evidence="1" type="ORF">GCM10010357_62630</name>
</gene>
<dbReference type="Proteomes" id="UP001500879">
    <property type="component" value="Unassembled WGS sequence"/>
</dbReference>
<protein>
    <submittedName>
        <fullName evidence="1">Uncharacterized protein</fullName>
    </submittedName>
</protein>
<keyword evidence="2" id="KW-1185">Reference proteome</keyword>
<dbReference type="EMBL" id="BAAABX010000069">
    <property type="protein sequence ID" value="GAA0432523.1"/>
    <property type="molecule type" value="Genomic_DNA"/>
</dbReference>
<evidence type="ECO:0000313" key="2">
    <source>
        <dbReference type="Proteomes" id="UP001500879"/>
    </source>
</evidence>
<evidence type="ECO:0000313" key="1">
    <source>
        <dbReference type="EMBL" id="GAA0432523.1"/>
    </source>
</evidence>
<dbReference type="RefSeq" id="WP_344031603.1">
    <property type="nucleotide sequence ID" value="NZ_BAAABX010000069.1"/>
</dbReference>
<accession>A0ABN0Z572</accession>